<evidence type="ECO:0000313" key="1">
    <source>
        <dbReference type="EMBL" id="CAB4716382.1"/>
    </source>
</evidence>
<dbReference type="Gene3D" id="3.40.1350.10">
    <property type="match status" value="1"/>
</dbReference>
<dbReference type="AlphaFoldDB" id="A0A6J6QZP7"/>
<dbReference type="PANTHER" id="PTHR34039">
    <property type="entry name" value="UPF0102 PROTEIN YRAN"/>
    <property type="match status" value="1"/>
</dbReference>
<organism evidence="1">
    <name type="scientific">freshwater metagenome</name>
    <dbReference type="NCBI Taxonomy" id="449393"/>
    <lineage>
        <taxon>unclassified sequences</taxon>
        <taxon>metagenomes</taxon>
        <taxon>ecological metagenomes</taxon>
    </lineage>
</organism>
<protein>
    <submittedName>
        <fullName evidence="1">Unannotated protein</fullName>
    </submittedName>
</protein>
<dbReference type="InterPro" id="IPR003509">
    <property type="entry name" value="UPF0102_YraN-like"/>
</dbReference>
<dbReference type="NCBIfam" id="NF009150">
    <property type="entry name" value="PRK12497.1-3"/>
    <property type="match status" value="1"/>
</dbReference>
<reference evidence="1" key="1">
    <citation type="submission" date="2020-05" db="EMBL/GenBank/DDBJ databases">
        <authorList>
            <person name="Chiriac C."/>
            <person name="Salcher M."/>
            <person name="Ghai R."/>
            <person name="Kavagutti S V."/>
        </authorList>
    </citation>
    <scope>NUCLEOTIDE SEQUENCE</scope>
</reference>
<dbReference type="Pfam" id="PF02021">
    <property type="entry name" value="UPF0102"/>
    <property type="match status" value="1"/>
</dbReference>
<dbReference type="PANTHER" id="PTHR34039:SF1">
    <property type="entry name" value="UPF0102 PROTEIN YRAN"/>
    <property type="match status" value="1"/>
</dbReference>
<name>A0A6J6QZP7_9ZZZZ</name>
<dbReference type="CDD" id="cd20736">
    <property type="entry name" value="PoNe_Nuclease"/>
    <property type="match status" value="1"/>
</dbReference>
<sequence length="120" mass="13839">MLKKSRNIEFGAQGEARVAQYLRDLGYEFIAKNWRIHAGEIDLIFRHPDGRIIFTEVKSRRTEAFGHPLEAITSIKAHRMRRLALAWLILNDLWSAPFRIDAAAVLGDENFTIDYREGIA</sequence>
<proteinExistence type="inferred from homology"/>
<dbReference type="InterPro" id="IPR011856">
    <property type="entry name" value="tRNA_endonuc-like_dom_sf"/>
</dbReference>
<dbReference type="GO" id="GO:0003676">
    <property type="term" value="F:nucleic acid binding"/>
    <property type="evidence" value="ECO:0007669"/>
    <property type="project" value="InterPro"/>
</dbReference>
<accession>A0A6J6QZP7</accession>
<gene>
    <name evidence="1" type="ORF">UFOPK2689_00239</name>
</gene>
<dbReference type="EMBL" id="CAEZYL010000006">
    <property type="protein sequence ID" value="CAB4716382.1"/>
    <property type="molecule type" value="Genomic_DNA"/>
</dbReference>
<dbReference type="HAMAP" id="MF_00048">
    <property type="entry name" value="UPF0102"/>
    <property type="match status" value="1"/>
</dbReference>
<dbReference type="InterPro" id="IPR011335">
    <property type="entry name" value="Restrct_endonuc-II-like"/>
</dbReference>
<dbReference type="SUPFAM" id="SSF52980">
    <property type="entry name" value="Restriction endonuclease-like"/>
    <property type="match status" value="1"/>
</dbReference>